<feature type="domain" description="Thioesterase" evidence="1">
    <location>
        <begin position="74"/>
        <end position="163"/>
    </location>
</feature>
<name>A0A2V1EB86_9PLEO</name>
<dbReference type="InterPro" id="IPR006683">
    <property type="entry name" value="Thioestr_dom"/>
</dbReference>
<protein>
    <recommendedName>
        <fullName evidence="1">Thioesterase domain-containing protein</fullName>
    </recommendedName>
</protein>
<organism evidence="2 3">
    <name type="scientific">Periconia macrospinosa</name>
    <dbReference type="NCBI Taxonomy" id="97972"/>
    <lineage>
        <taxon>Eukaryota</taxon>
        <taxon>Fungi</taxon>
        <taxon>Dikarya</taxon>
        <taxon>Ascomycota</taxon>
        <taxon>Pezizomycotina</taxon>
        <taxon>Dothideomycetes</taxon>
        <taxon>Pleosporomycetidae</taxon>
        <taxon>Pleosporales</taxon>
        <taxon>Massarineae</taxon>
        <taxon>Periconiaceae</taxon>
        <taxon>Periconia</taxon>
    </lineage>
</organism>
<dbReference type="Proteomes" id="UP000244855">
    <property type="component" value="Unassembled WGS sequence"/>
</dbReference>
<dbReference type="PANTHER" id="PTHR47260:SF3">
    <property type="entry name" value="THIOESTERASE FAMILY PROTEIN (AFU_ORTHOLOGUE AFUA_7G03960)"/>
    <property type="match status" value="1"/>
</dbReference>
<dbReference type="InterPro" id="IPR052061">
    <property type="entry name" value="PTE-AB_protein"/>
</dbReference>
<evidence type="ECO:0000259" key="1">
    <source>
        <dbReference type="Pfam" id="PF03061"/>
    </source>
</evidence>
<dbReference type="OrthoDB" id="506431at2759"/>
<dbReference type="PANTHER" id="PTHR47260">
    <property type="entry name" value="UPF0644 PROTEIN PB2B4.06"/>
    <property type="match status" value="1"/>
</dbReference>
<accession>A0A2V1EB86</accession>
<feature type="non-terminal residue" evidence="2">
    <location>
        <position position="1"/>
    </location>
</feature>
<dbReference type="Pfam" id="PF03061">
    <property type="entry name" value="4HBT"/>
    <property type="match status" value="1"/>
</dbReference>
<dbReference type="EMBL" id="KZ805304">
    <property type="protein sequence ID" value="PVI07299.1"/>
    <property type="molecule type" value="Genomic_DNA"/>
</dbReference>
<dbReference type="Gene3D" id="3.10.129.10">
    <property type="entry name" value="Hotdog Thioesterase"/>
    <property type="match status" value="1"/>
</dbReference>
<dbReference type="SUPFAM" id="SSF54637">
    <property type="entry name" value="Thioesterase/thiol ester dehydrase-isomerase"/>
    <property type="match status" value="1"/>
</dbReference>
<proteinExistence type="predicted"/>
<keyword evidence="3" id="KW-1185">Reference proteome</keyword>
<evidence type="ECO:0000313" key="3">
    <source>
        <dbReference type="Proteomes" id="UP000244855"/>
    </source>
</evidence>
<reference evidence="2 3" key="1">
    <citation type="journal article" date="2018" name="Sci. Rep.">
        <title>Comparative genomics provides insights into the lifestyle and reveals functional heterogeneity of dark septate endophytic fungi.</title>
        <authorList>
            <person name="Knapp D.G."/>
            <person name="Nemeth J.B."/>
            <person name="Barry K."/>
            <person name="Hainaut M."/>
            <person name="Henrissat B."/>
            <person name="Johnson J."/>
            <person name="Kuo A."/>
            <person name="Lim J.H.P."/>
            <person name="Lipzen A."/>
            <person name="Nolan M."/>
            <person name="Ohm R.A."/>
            <person name="Tamas L."/>
            <person name="Grigoriev I.V."/>
            <person name="Spatafora J.W."/>
            <person name="Nagy L.G."/>
            <person name="Kovacs G.M."/>
        </authorList>
    </citation>
    <scope>NUCLEOTIDE SEQUENCE [LARGE SCALE GENOMIC DNA]</scope>
    <source>
        <strain evidence="2 3">DSE2036</strain>
    </source>
</reference>
<evidence type="ECO:0000313" key="2">
    <source>
        <dbReference type="EMBL" id="PVI07299.1"/>
    </source>
</evidence>
<dbReference type="AlphaFoldDB" id="A0A2V1EB86"/>
<sequence>QWVPITASSRQPKPATGEDSFFAETLSTPRTIRSMLPLRTTKELSAADGLGDMVYSEVRIIYEIGDGVSGHPRVAHGGFVSTLMDEAMGVLILLNGDAIVERKKESGLPGPHEPLVCFTAYLNTTYRKPLPAPSVVLCKVKFDRVVRNKIYINATLEDGKGTVFTEAHSMFVSM</sequence>
<dbReference type="CDD" id="cd03443">
    <property type="entry name" value="PaaI_thioesterase"/>
    <property type="match status" value="1"/>
</dbReference>
<gene>
    <name evidence="2" type="ORF">DM02DRAFT_503224</name>
</gene>
<dbReference type="InterPro" id="IPR029069">
    <property type="entry name" value="HotDog_dom_sf"/>
</dbReference>
<dbReference type="STRING" id="97972.A0A2V1EB86"/>
<feature type="non-terminal residue" evidence="2">
    <location>
        <position position="174"/>
    </location>
</feature>